<dbReference type="SUPFAM" id="SSF55174">
    <property type="entry name" value="Alpha-L RNA-binding motif"/>
    <property type="match status" value="1"/>
</dbReference>
<dbReference type="InterPro" id="IPR020094">
    <property type="entry name" value="TruA/RsuA/RluB/E/F_N"/>
</dbReference>
<dbReference type="Pfam" id="PF01479">
    <property type="entry name" value="S4"/>
    <property type="match status" value="1"/>
</dbReference>
<dbReference type="GO" id="GO:0003723">
    <property type="term" value="F:RNA binding"/>
    <property type="evidence" value="ECO:0007669"/>
    <property type="project" value="UniProtKB-KW"/>
</dbReference>
<keyword evidence="2" id="KW-0694">RNA-binding</keyword>
<proteinExistence type="predicted"/>
<dbReference type="AlphaFoldDB" id="A0AAV0TF19"/>
<feature type="transmembrane region" description="Helical" evidence="3">
    <location>
        <begin position="40"/>
        <end position="64"/>
    </location>
</feature>
<keyword evidence="3" id="KW-1133">Transmembrane helix</keyword>
<gene>
    <name evidence="5" type="ORF">PDE001_LOCUS2230</name>
</gene>
<dbReference type="Gene3D" id="3.30.70.580">
    <property type="entry name" value="Pseudouridine synthase I, catalytic domain, N-terminal subdomain"/>
    <property type="match status" value="1"/>
</dbReference>
<evidence type="ECO:0000256" key="2">
    <source>
        <dbReference type="PROSITE-ProRule" id="PRU00182"/>
    </source>
</evidence>
<dbReference type="SUPFAM" id="SSF55120">
    <property type="entry name" value="Pseudouridine synthase"/>
    <property type="match status" value="1"/>
</dbReference>
<evidence type="ECO:0000256" key="3">
    <source>
        <dbReference type="SAM" id="Phobius"/>
    </source>
</evidence>
<feature type="domain" description="RNA-binding S4" evidence="4">
    <location>
        <begin position="196"/>
        <end position="253"/>
    </location>
</feature>
<dbReference type="Pfam" id="PF00849">
    <property type="entry name" value="PseudoU_synth_2"/>
    <property type="match status" value="1"/>
</dbReference>
<dbReference type="Gene3D" id="3.30.70.1560">
    <property type="entry name" value="Alpha-L RNA-binding motif"/>
    <property type="match status" value="1"/>
</dbReference>
<dbReference type="Proteomes" id="UP001162029">
    <property type="component" value="Unassembled WGS sequence"/>
</dbReference>
<evidence type="ECO:0000256" key="1">
    <source>
        <dbReference type="ARBA" id="ARBA00023235"/>
    </source>
</evidence>
<keyword evidence="1" id="KW-0413">Isomerase</keyword>
<dbReference type="GO" id="GO:0009982">
    <property type="term" value="F:pseudouridine synthase activity"/>
    <property type="evidence" value="ECO:0007669"/>
    <property type="project" value="InterPro"/>
</dbReference>
<dbReference type="CDD" id="cd00165">
    <property type="entry name" value="S4"/>
    <property type="match status" value="1"/>
</dbReference>
<dbReference type="InterPro" id="IPR000748">
    <property type="entry name" value="PsdUridine_synth_RsuA/RluB/E/F"/>
</dbReference>
<dbReference type="InterPro" id="IPR042092">
    <property type="entry name" value="PsdUridine_s_RsuA/RluB/E/F_cat"/>
</dbReference>
<dbReference type="PANTHER" id="PTHR47683:SF2">
    <property type="entry name" value="RNA-BINDING S4 DOMAIN-CONTAINING PROTEIN"/>
    <property type="match status" value="1"/>
</dbReference>
<dbReference type="PANTHER" id="PTHR47683">
    <property type="entry name" value="PSEUDOURIDINE SYNTHASE FAMILY PROTEIN-RELATED"/>
    <property type="match status" value="1"/>
</dbReference>
<dbReference type="InterPro" id="IPR020103">
    <property type="entry name" value="PsdUridine_synth_cat_dom_sf"/>
</dbReference>
<dbReference type="EMBL" id="CANTFM010000382">
    <property type="protein sequence ID" value="CAI5720412.1"/>
    <property type="molecule type" value="Genomic_DNA"/>
</dbReference>
<name>A0AAV0TF19_9STRA</name>
<dbReference type="InterPro" id="IPR002942">
    <property type="entry name" value="S4_RNA-bd"/>
</dbReference>
<keyword evidence="6" id="KW-1185">Reference proteome</keyword>
<evidence type="ECO:0000259" key="4">
    <source>
        <dbReference type="SMART" id="SM00363"/>
    </source>
</evidence>
<evidence type="ECO:0000313" key="5">
    <source>
        <dbReference type="EMBL" id="CAI5720412.1"/>
    </source>
</evidence>
<evidence type="ECO:0000313" key="6">
    <source>
        <dbReference type="Proteomes" id="UP001162029"/>
    </source>
</evidence>
<keyword evidence="3" id="KW-0472">Membrane</keyword>
<keyword evidence="3" id="KW-0812">Transmembrane</keyword>
<dbReference type="PROSITE" id="PS50889">
    <property type="entry name" value="S4"/>
    <property type="match status" value="1"/>
</dbReference>
<sequence>MTLYWVQRHTIQRKYDGYRRDFTYVGTLAVMAQRGLRWNWHIAIAATVIFGVATDCLMTMMVTWDINRSQWFWLGVPIIGQVPHAVRFIVSNYIVVELIEQGTEGALYGLFTTTNHVAAPFGRTTAKIVNARFHVWKDDIITDTDTTQALRRQGEVSKRKATECWTITGGSSLLQGSNIPSNKPSSFQDDNDKVLIRLAKLMAQKGLCSRREADAYIQAGDVLVNGKQVQAQWLTVPLDSDIRLNFRAQRHQNEKVTLILNKPLGFVSSQPEPKKTPAVQLLIFENECQVLSRVKPRQNVEPLSLQKMAVCGRLDVNSTGLLLFTQDGKVAKKLLDPKGKIEKEYLVRVDLNLNPVTSEVRKKVEMLRAGVTSEEGITYRAKSVEVLNVNQLRVILTEGKNRHLRRMCKHVGLGVVALKRVRIGSVKLESLPVGQWRYLQPTDQI</sequence>
<comment type="caution">
    <text evidence="5">The sequence shown here is derived from an EMBL/GenBank/DDBJ whole genome shotgun (WGS) entry which is preliminary data.</text>
</comment>
<protein>
    <recommendedName>
        <fullName evidence="4">RNA-binding S4 domain-containing protein</fullName>
    </recommendedName>
</protein>
<dbReference type="InterPro" id="IPR050343">
    <property type="entry name" value="RsuA_PseudoU_synthase"/>
</dbReference>
<dbReference type="InterPro" id="IPR006145">
    <property type="entry name" value="PsdUridine_synth_RsuA/RluA"/>
</dbReference>
<accession>A0AAV0TF19</accession>
<organism evidence="5 6">
    <name type="scientific">Peronospora destructor</name>
    <dbReference type="NCBI Taxonomy" id="86335"/>
    <lineage>
        <taxon>Eukaryota</taxon>
        <taxon>Sar</taxon>
        <taxon>Stramenopiles</taxon>
        <taxon>Oomycota</taxon>
        <taxon>Peronosporomycetes</taxon>
        <taxon>Peronosporales</taxon>
        <taxon>Peronosporaceae</taxon>
        <taxon>Peronospora</taxon>
    </lineage>
</organism>
<dbReference type="GO" id="GO:0001522">
    <property type="term" value="P:pseudouridine synthesis"/>
    <property type="evidence" value="ECO:0007669"/>
    <property type="project" value="InterPro"/>
</dbReference>
<dbReference type="NCBIfam" id="TIGR00093">
    <property type="entry name" value="pseudouridine synthase"/>
    <property type="match status" value="1"/>
</dbReference>
<dbReference type="SMART" id="SM00363">
    <property type="entry name" value="S4"/>
    <property type="match status" value="1"/>
</dbReference>
<dbReference type="InterPro" id="IPR036986">
    <property type="entry name" value="S4_RNA-bd_sf"/>
</dbReference>
<reference evidence="5" key="1">
    <citation type="submission" date="2022-12" db="EMBL/GenBank/DDBJ databases">
        <authorList>
            <person name="Webb A."/>
        </authorList>
    </citation>
    <scope>NUCLEOTIDE SEQUENCE</scope>
    <source>
        <strain evidence="5">Pd1</strain>
    </source>
</reference>
<dbReference type="Gene3D" id="3.10.290.10">
    <property type="entry name" value="RNA-binding S4 domain"/>
    <property type="match status" value="1"/>
</dbReference>